<evidence type="ECO:0000313" key="3">
    <source>
        <dbReference type="Proteomes" id="UP001172082"/>
    </source>
</evidence>
<evidence type="ECO:0008006" key="4">
    <source>
        <dbReference type="Google" id="ProtNLM"/>
    </source>
</evidence>
<dbReference type="Proteomes" id="UP001172082">
    <property type="component" value="Unassembled WGS sequence"/>
</dbReference>
<reference evidence="2" key="1">
    <citation type="submission" date="2023-06" db="EMBL/GenBank/DDBJ databases">
        <title>Genomic of Parafulvivirga corallium.</title>
        <authorList>
            <person name="Wang G."/>
        </authorList>
    </citation>
    <scope>NUCLEOTIDE SEQUENCE</scope>
    <source>
        <strain evidence="2">BMA10</strain>
    </source>
</reference>
<feature type="signal peptide" evidence="1">
    <location>
        <begin position="1"/>
        <end position="30"/>
    </location>
</feature>
<gene>
    <name evidence="2" type="ORF">QQ008_14510</name>
</gene>
<dbReference type="RefSeq" id="WP_346752621.1">
    <property type="nucleotide sequence ID" value="NZ_JAUJEA010000005.1"/>
</dbReference>
<comment type="caution">
    <text evidence="2">The sequence shown here is derived from an EMBL/GenBank/DDBJ whole genome shotgun (WGS) entry which is preliminary data.</text>
</comment>
<sequence length="160" mass="16493">MKKLNYLFTAGVLLSLAIYASCGSSSPAPADTPAQIALDNLKGKDSPKTWNLASATVGGNATTDFDGMTLTFSGTINADKNNVQGGTFTTNGSQGLFSNSVGWSFTSNDSQNSITTTGGQVINVTISATSLTMNFTVATADDAPISRNKGLAGTYVLNFN</sequence>
<feature type="chain" id="PRO_5046823708" description="Lipocalin-like domain-containing protein" evidence="1">
    <location>
        <begin position="31"/>
        <end position="160"/>
    </location>
</feature>
<protein>
    <recommendedName>
        <fullName evidence="4">Lipocalin-like domain-containing protein</fullName>
    </recommendedName>
</protein>
<keyword evidence="1" id="KW-0732">Signal</keyword>
<evidence type="ECO:0000256" key="1">
    <source>
        <dbReference type="SAM" id="SignalP"/>
    </source>
</evidence>
<name>A0ABT8KPC8_9BACT</name>
<keyword evidence="3" id="KW-1185">Reference proteome</keyword>
<accession>A0ABT8KPC8</accession>
<proteinExistence type="predicted"/>
<evidence type="ECO:0000313" key="2">
    <source>
        <dbReference type="EMBL" id="MDN5202597.1"/>
    </source>
</evidence>
<dbReference type="EMBL" id="JAUJEA010000005">
    <property type="protein sequence ID" value="MDN5202597.1"/>
    <property type="molecule type" value="Genomic_DNA"/>
</dbReference>
<organism evidence="2 3">
    <name type="scientific">Splendidivirga corallicola</name>
    <dbReference type="NCBI Taxonomy" id="3051826"/>
    <lineage>
        <taxon>Bacteria</taxon>
        <taxon>Pseudomonadati</taxon>
        <taxon>Bacteroidota</taxon>
        <taxon>Cytophagia</taxon>
        <taxon>Cytophagales</taxon>
        <taxon>Splendidivirgaceae</taxon>
        <taxon>Splendidivirga</taxon>
    </lineage>
</organism>